<sequence>MSHDVEGAGSGSGFQESAEDLRDRARELLDVVGRLDGIADLLRRTLPRVADPRNDADFRAAVRELASGVDETAVHRLGMLVSELWFHRDLPAAPAAEPTPAPPSAESAPAGAGPAGTPGPRPEPALEDVVAGGDRSPWLQPETLQAAVDVAGYLATAAIGGIVGNKSDWVAGKLIEAARARWRARRTTDDASLTEDEAVDVARAAAHIQGFAAESLRVLTAERQENGAWTVRLRASGETLRVTVPAGDPAQARILFEAC</sequence>
<dbReference type="Proteomes" id="UP000032234">
    <property type="component" value="Chromosome"/>
</dbReference>
<organism evidence="2 3">
    <name type="scientific">Streptomyces cyaneogriseus subsp. noncyanogenus</name>
    <dbReference type="NCBI Taxonomy" id="477245"/>
    <lineage>
        <taxon>Bacteria</taxon>
        <taxon>Bacillati</taxon>
        <taxon>Actinomycetota</taxon>
        <taxon>Actinomycetes</taxon>
        <taxon>Kitasatosporales</taxon>
        <taxon>Streptomycetaceae</taxon>
        <taxon>Streptomyces</taxon>
    </lineage>
</organism>
<dbReference type="AlphaFoldDB" id="A0A0C5FRQ7"/>
<accession>A0A0C5FRQ7</accession>
<name>A0A0C5FRQ7_9ACTN</name>
<dbReference type="EMBL" id="CP010849">
    <property type="protein sequence ID" value="AJP00348.1"/>
    <property type="molecule type" value="Genomic_DNA"/>
</dbReference>
<gene>
    <name evidence="2" type="ORF">TU94_01120</name>
</gene>
<dbReference type="PATRIC" id="fig|477245.3.peg.265"/>
<reference evidence="2 3" key="1">
    <citation type="submission" date="2015-02" db="EMBL/GenBank/DDBJ databases">
        <title>Genome sequence of thermotolerant Streptomyces cyaneogriseus subsp. Noncyanogenus NMWT1, the producer of nematocidal antibiotics nemadectin.</title>
        <authorList>
            <person name="Wang H."/>
            <person name="Li C."/>
            <person name="Xiang W."/>
            <person name="Wang X."/>
        </authorList>
    </citation>
    <scope>NUCLEOTIDE SEQUENCE [LARGE SCALE GENOMIC DNA]</scope>
    <source>
        <strain evidence="2 3">NMWT 1</strain>
    </source>
</reference>
<evidence type="ECO:0000256" key="1">
    <source>
        <dbReference type="SAM" id="MobiDB-lite"/>
    </source>
</evidence>
<dbReference type="HOGENOM" id="CLU_1073295_0_0_11"/>
<evidence type="ECO:0000313" key="3">
    <source>
        <dbReference type="Proteomes" id="UP000032234"/>
    </source>
</evidence>
<dbReference type="RefSeq" id="WP_044378303.1">
    <property type="nucleotide sequence ID" value="NZ_CP010849.1"/>
</dbReference>
<evidence type="ECO:0000313" key="2">
    <source>
        <dbReference type="EMBL" id="AJP00348.1"/>
    </source>
</evidence>
<protein>
    <submittedName>
        <fullName evidence="2">Uncharacterized protein</fullName>
    </submittedName>
</protein>
<feature type="region of interest" description="Disordered" evidence="1">
    <location>
        <begin position="1"/>
        <end position="20"/>
    </location>
</feature>
<dbReference type="KEGG" id="scw:TU94_01120"/>
<proteinExistence type="predicted"/>
<keyword evidence="3" id="KW-1185">Reference proteome</keyword>
<dbReference type="OrthoDB" id="3483871at2"/>
<feature type="region of interest" description="Disordered" evidence="1">
    <location>
        <begin position="94"/>
        <end position="137"/>
    </location>
</feature>